<evidence type="ECO:0000313" key="4">
    <source>
        <dbReference type="Proteomes" id="UP000054561"/>
    </source>
</evidence>
<keyword evidence="4" id="KW-1185">Reference proteome</keyword>
<evidence type="ECO:0000256" key="2">
    <source>
        <dbReference type="SAM" id="Phobius"/>
    </source>
</evidence>
<evidence type="ECO:0000256" key="1">
    <source>
        <dbReference type="SAM" id="MobiDB-lite"/>
    </source>
</evidence>
<feature type="compositionally biased region" description="Polar residues" evidence="1">
    <location>
        <begin position="113"/>
        <end position="127"/>
    </location>
</feature>
<keyword evidence="2" id="KW-0472">Membrane</keyword>
<feature type="transmembrane region" description="Helical" evidence="2">
    <location>
        <begin position="12"/>
        <end position="32"/>
    </location>
</feature>
<keyword evidence="2" id="KW-1133">Transmembrane helix</keyword>
<dbReference type="Proteomes" id="UP000054561">
    <property type="component" value="Unassembled WGS sequence"/>
</dbReference>
<sequence length="137" mass="15146">MKKYTASNRTKILFLCCELLLFICFICVLQNVNHGIHYNPRTCQQNDKSRNNLINSRQLALLHGPGFHDHCSETIVETPRSTNPNSINTYDSYYSPFTSSSYTHCFTSAPGSTGCTDSTRSTGSAGCTDSADSRDSS</sequence>
<evidence type="ECO:0000313" key="3">
    <source>
        <dbReference type="EMBL" id="KJP87309.1"/>
    </source>
</evidence>
<organism evidence="3 4">
    <name type="scientific">Plasmodium fragile</name>
    <dbReference type="NCBI Taxonomy" id="5857"/>
    <lineage>
        <taxon>Eukaryota</taxon>
        <taxon>Sar</taxon>
        <taxon>Alveolata</taxon>
        <taxon>Apicomplexa</taxon>
        <taxon>Aconoidasida</taxon>
        <taxon>Haemosporida</taxon>
        <taxon>Plasmodiidae</taxon>
        <taxon>Plasmodium</taxon>
        <taxon>Plasmodium (Plasmodium)</taxon>
    </lineage>
</organism>
<dbReference type="VEuPathDB" id="PlasmoDB:AK88_02989"/>
<keyword evidence="2" id="KW-0812">Transmembrane</keyword>
<reference evidence="3 4" key="1">
    <citation type="submission" date="2014-03" db="EMBL/GenBank/DDBJ databases">
        <title>The Genome Sequence of Plasmodium fragile nilgiri.</title>
        <authorList>
            <consortium name="The Broad Institute Genomics Platform"/>
            <consortium name="The Broad Institute Genome Sequencing Center for Infectious Disease"/>
            <person name="Neafsey D."/>
            <person name="Duraisingh M."/>
            <person name="Young S.K."/>
            <person name="Zeng Q."/>
            <person name="Gargeya S."/>
            <person name="Abouelleil A."/>
            <person name="Alvarado L."/>
            <person name="Chapman S.B."/>
            <person name="Gainer-Dewar J."/>
            <person name="Goldberg J."/>
            <person name="Griggs A."/>
            <person name="Gujja S."/>
            <person name="Hansen M."/>
            <person name="Howarth C."/>
            <person name="Imamovic A."/>
            <person name="Larimer J."/>
            <person name="Pearson M."/>
            <person name="Poon T.W."/>
            <person name="Priest M."/>
            <person name="Roberts A."/>
            <person name="Saif S."/>
            <person name="Shea T."/>
            <person name="Sykes S."/>
            <person name="Wortman J."/>
            <person name="Nusbaum C."/>
            <person name="Birren B."/>
        </authorList>
    </citation>
    <scope>NUCLEOTIDE SEQUENCE [LARGE SCALE GENOMIC DNA]</scope>
    <source>
        <strain evidence="4">nilgiri</strain>
    </source>
</reference>
<feature type="region of interest" description="Disordered" evidence="1">
    <location>
        <begin position="113"/>
        <end position="137"/>
    </location>
</feature>
<gene>
    <name evidence="3" type="ORF">AK88_02989</name>
</gene>
<dbReference type="GeneID" id="24268303"/>
<name>A0A0D9QJW3_PLAFR</name>
<protein>
    <submittedName>
        <fullName evidence="3">Uncharacterized protein</fullName>
    </submittedName>
</protein>
<dbReference type="OrthoDB" id="386933at2759"/>
<dbReference type="EMBL" id="KQ001676">
    <property type="protein sequence ID" value="KJP87309.1"/>
    <property type="molecule type" value="Genomic_DNA"/>
</dbReference>
<accession>A0A0D9QJW3</accession>
<dbReference type="RefSeq" id="XP_012336035.1">
    <property type="nucleotide sequence ID" value="XM_012480612.1"/>
</dbReference>
<proteinExistence type="predicted"/>
<dbReference type="AlphaFoldDB" id="A0A0D9QJW3"/>